<dbReference type="Gene3D" id="3.40.390.10">
    <property type="entry name" value="Collagenase (Catalytic Domain)"/>
    <property type="match status" value="1"/>
</dbReference>
<keyword evidence="4" id="KW-1185">Reference proteome</keyword>
<dbReference type="RefSeq" id="WP_130650110.1">
    <property type="nucleotide sequence ID" value="NZ_BMHA01000011.1"/>
</dbReference>
<dbReference type="EMBL" id="BMHA01000011">
    <property type="protein sequence ID" value="GGI08332.1"/>
    <property type="molecule type" value="Genomic_DNA"/>
</dbReference>
<gene>
    <name evidence="3" type="ORF">GCM10011354_28560</name>
</gene>
<proteinExistence type="predicted"/>
<keyword evidence="2" id="KW-0812">Transmembrane</keyword>
<evidence type="ECO:0000313" key="4">
    <source>
        <dbReference type="Proteomes" id="UP000650511"/>
    </source>
</evidence>
<comment type="caution">
    <text evidence="3">The sequence shown here is derived from an EMBL/GenBank/DDBJ whole genome shotgun (WGS) entry which is preliminary data.</text>
</comment>
<reference evidence="3" key="1">
    <citation type="journal article" date="2014" name="Int. J. Syst. Evol. Microbiol.">
        <title>Complete genome sequence of Corynebacterium casei LMG S-19264T (=DSM 44701T), isolated from a smear-ripened cheese.</title>
        <authorList>
            <consortium name="US DOE Joint Genome Institute (JGI-PGF)"/>
            <person name="Walter F."/>
            <person name="Albersmeier A."/>
            <person name="Kalinowski J."/>
            <person name="Ruckert C."/>
        </authorList>
    </citation>
    <scope>NUCLEOTIDE SEQUENCE</scope>
    <source>
        <strain evidence="3">CGMCC 1.14988</strain>
    </source>
</reference>
<dbReference type="InterPro" id="IPR024079">
    <property type="entry name" value="MetalloPept_cat_dom_sf"/>
</dbReference>
<evidence type="ECO:0000256" key="1">
    <source>
        <dbReference type="SAM" id="MobiDB-lite"/>
    </source>
</evidence>
<keyword evidence="2" id="KW-1133">Transmembrane helix</keyword>
<protein>
    <recommendedName>
        <fullName evidence="5">Matrixin</fullName>
    </recommendedName>
</protein>
<feature type="region of interest" description="Disordered" evidence="1">
    <location>
        <begin position="1"/>
        <end position="20"/>
    </location>
</feature>
<evidence type="ECO:0008006" key="5">
    <source>
        <dbReference type="Google" id="ProtNLM"/>
    </source>
</evidence>
<evidence type="ECO:0000256" key="2">
    <source>
        <dbReference type="SAM" id="Phobius"/>
    </source>
</evidence>
<name>A0A8J3AA77_9ACTN</name>
<organism evidence="3 4">
    <name type="scientific">Egicoccus halophilus</name>
    <dbReference type="NCBI Taxonomy" id="1670830"/>
    <lineage>
        <taxon>Bacteria</taxon>
        <taxon>Bacillati</taxon>
        <taxon>Actinomycetota</taxon>
        <taxon>Nitriliruptoria</taxon>
        <taxon>Egicoccales</taxon>
        <taxon>Egicoccaceae</taxon>
        <taxon>Egicoccus</taxon>
    </lineage>
</organism>
<reference evidence="3" key="2">
    <citation type="submission" date="2020-09" db="EMBL/GenBank/DDBJ databases">
        <authorList>
            <person name="Sun Q."/>
            <person name="Zhou Y."/>
        </authorList>
    </citation>
    <scope>NUCLEOTIDE SEQUENCE</scope>
    <source>
        <strain evidence="3">CGMCC 1.14988</strain>
    </source>
</reference>
<keyword evidence="2" id="KW-0472">Membrane</keyword>
<feature type="transmembrane region" description="Helical" evidence="2">
    <location>
        <begin position="26"/>
        <end position="48"/>
    </location>
</feature>
<evidence type="ECO:0000313" key="3">
    <source>
        <dbReference type="EMBL" id="GGI08332.1"/>
    </source>
</evidence>
<sequence length="289" mass="29841">MADQTDCRPPAPTTPTDADAPAGPRLVGVLLLALAALAAGLAVAAVGVSHGLDGGSAASANLVEAPHHAASGIEAASGYAVWEYNDDGRPIRWDPCTPIDLVVAREGAPAGAEDDLERAVTAIADATGLTLRVIGEADERPAGRRPPYQPERYGPRWAPVLVAWATPHENGLSLRDTDRGLAVPVAVGRPGERVYVTGQVVLNRDRDDLRSGFRDRADAWGATILHELGHLVGLAHVTAEDQLMSVHPGQGPVVLGAGDRAGLAAVGADHGCLEVPLPRPVEVGDPVGP</sequence>
<dbReference type="GO" id="GO:0008237">
    <property type="term" value="F:metallopeptidase activity"/>
    <property type="evidence" value="ECO:0007669"/>
    <property type="project" value="InterPro"/>
</dbReference>
<dbReference type="AlphaFoldDB" id="A0A8J3AA77"/>
<accession>A0A8J3AA77</accession>
<dbReference type="OrthoDB" id="4297752at2"/>
<dbReference type="SUPFAM" id="SSF55486">
    <property type="entry name" value="Metalloproteases ('zincins'), catalytic domain"/>
    <property type="match status" value="1"/>
</dbReference>
<dbReference type="Proteomes" id="UP000650511">
    <property type="component" value="Unassembled WGS sequence"/>
</dbReference>